<dbReference type="GO" id="GO:0005829">
    <property type="term" value="C:cytosol"/>
    <property type="evidence" value="ECO:0007669"/>
    <property type="project" value="TreeGrafter"/>
</dbReference>
<protein>
    <submittedName>
        <fullName evidence="5">DNA mismatch repair protein MutS</fullName>
    </submittedName>
</protein>
<organism evidence="5 6">
    <name type="scientific">Sphingobacterium alkalisoli</name>
    <dbReference type="NCBI Taxonomy" id="1874115"/>
    <lineage>
        <taxon>Bacteria</taxon>
        <taxon>Pseudomonadati</taxon>
        <taxon>Bacteroidota</taxon>
        <taxon>Sphingobacteriia</taxon>
        <taxon>Sphingobacteriales</taxon>
        <taxon>Sphingobacteriaceae</taxon>
        <taxon>Sphingobacterium</taxon>
    </lineage>
</organism>
<dbReference type="PANTHER" id="PTHR11361:SF99">
    <property type="entry name" value="DNA MISMATCH REPAIR PROTEIN"/>
    <property type="match status" value="1"/>
</dbReference>
<evidence type="ECO:0000256" key="3">
    <source>
        <dbReference type="ARBA" id="ARBA00023125"/>
    </source>
</evidence>
<sequence length="448" mass="52151">MFLIDQQTLSDLNAIERSDNGLWNFFDHTVTVEGRYTVYRYFLNPLKSIEEIRNRQEAIIYLAEADVDFPFDKFMMDDLERYLSLPNEPYSENYFSYYLEKLSANMFSLSNKRIRQTIRRSVCEIAMLIRYLSELLESAVRQGRPVGVLNQFREDVLRLTEGLDVDELKKISIEDIPLTLLIKYDYKFRNLKKNQVKSIFAILYELDALRGISISFIQRQMIFPTFHHENEPDMMLQIEGLYNLFIDNPIKNDIAIRREKNIWFLTGANMTGKSTLLKTVGTCVYLAHLGFPVPASRMNTQFFDGLLTTINLADDIIAGHSHFFSEVLRIKKIANTLSEKQRMVIILDEAFKGTNYNDAYQATLTLIEHFENMKSSIFFISSHITELSSAIDKDRVELSYLKTETNDESNIKFTYQLVSGVAEEKLGMWLLQREKIFETLKSIGTRGN</sequence>
<dbReference type="InterPro" id="IPR036187">
    <property type="entry name" value="DNA_mismatch_repair_MutS_sf"/>
</dbReference>
<evidence type="ECO:0000313" key="6">
    <source>
        <dbReference type="Proteomes" id="UP000309872"/>
    </source>
</evidence>
<dbReference type="InterPro" id="IPR027417">
    <property type="entry name" value="P-loop_NTPase"/>
</dbReference>
<dbReference type="InterPro" id="IPR007696">
    <property type="entry name" value="DNA_mismatch_repair_MutS_core"/>
</dbReference>
<dbReference type="Gene3D" id="1.10.1420.10">
    <property type="match status" value="1"/>
</dbReference>
<comment type="caution">
    <text evidence="5">The sequence shown here is derived from an EMBL/GenBank/DDBJ whole genome shotgun (WGS) entry which is preliminary data.</text>
</comment>
<keyword evidence="1" id="KW-0547">Nucleotide-binding</keyword>
<dbReference type="InterPro" id="IPR000432">
    <property type="entry name" value="DNA_mismatch_repair_MutS_C"/>
</dbReference>
<dbReference type="EMBL" id="SUKA01000007">
    <property type="protein sequence ID" value="TJY62560.1"/>
    <property type="molecule type" value="Genomic_DNA"/>
</dbReference>
<dbReference type="AlphaFoldDB" id="A0A4U0GU27"/>
<proteinExistence type="predicted"/>
<dbReference type="GO" id="GO:0140664">
    <property type="term" value="F:ATP-dependent DNA damage sensor activity"/>
    <property type="evidence" value="ECO:0007669"/>
    <property type="project" value="InterPro"/>
</dbReference>
<accession>A0A4U0GU27</accession>
<reference evidence="5 6" key="1">
    <citation type="submission" date="2019-04" db="EMBL/GenBank/DDBJ databases">
        <title>Sphingobacterium olei sp. nov., isolated from oil-contaminated soil.</title>
        <authorList>
            <person name="Liu B."/>
        </authorList>
    </citation>
    <scope>NUCLEOTIDE SEQUENCE [LARGE SCALE GENOMIC DNA]</scope>
    <source>
        <strain evidence="5 6">Y3L14</strain>
    </source>
</reference>
<feature type="domain" description="DNA mismatch repair proteins mutS family" evidence="4">
    <location>
        <begin position="260"/>
        <end position="445"/>
    </location>
</feature>
<dbReference type="Pfam" id="PF00488">
    <property type="entry name" value="MutS_V"/>
    <property type="match status" value="1"/>
</dbReference>
<dbReference type="GO" id="GO:0030983">
    <property type="term" value="F:mismatched DNA binding"/>
    <property type="evidence" value="ECO:0007669"/>
    <property type="project" value="InterPro"/>
</dbReference>
<dbReference type="SUPFAM" id="SSF48334">
    <property type="entry name" value="DNA repair protein MutS, domain III"/>
    <property type="match status" value="1"/>
</dbReference>
<evidence type="ECO:0000313" key="5">
    <source>
        <dbReference type="EMBL" id="TJY62560.1"/>
    </source>
</evidence>
<dbReference type="SMART" id="SM00534">
    <property type="entry name" value="MUTSac"/>
    <property type="match status" value="1"/>
</dbReference>
<name>A0A4U0GU27_9SPHI</name>
<keyword evidence="6" id="KW-1185">Reference proteome</keyword>
<dbReference type="PANTHER" id="PTHR11361">
    <property type="entry name" value="DNA MISMATCH REPAIR PROTEIN MUTS FAMILY MEMBER"/>
    <property type="match status" value="1"/>
</dbReference>
<dbReference type="GO" id="GO:0005524">
    <property type="term" value="F:ATP binding"/>
    <property type="evidence" value="ECO:0007669"/>
    <property type="project" value="UniProtKB-KW"/>
</dbReference>
<dbReference type="InterPro" id="IPR045076">
    <property type="entry name" value="MutS"/>
</dbReference>
<keyword evidence="2" id="KW-0067">ATP-binding</keyword>
<gene>
    <name evidence="5" type="ORF">FAZ19_18990</name>
</gene>
<dbReference type="SUPFAM" id="SSF52540">
    <property type="entry name" value="P-loop containing nucleoside triphosphate hydrolases"/>
    <property type="match status" value="1"/>
</dbReference>
<dbReference type="RefSeq" id="WP_136822346.1">
    <property type="nucleotide sequence ID" value="NZ_BMJX01000007.1"/>
</dbReference>
<evidence type="ECO:0000256" key="1">
    <source>
        <dbReference type="ARBA" id="ARBA00022741"/>
    </source>
</evidence>
<dbReference type="OrthoDB" id="1097361at2"/>
<keyword evidence="3" id="KW-0238">DNA-binding</keyword>
<dbReference type="Gene3D" id="3.40.50.300">
    <property type="entry name" value="P-loop containing nucleotide triphosphate hydrolases"/>
    <property type="match status" value="1"/>
</dbReference>
<evidence type="ECO:0000259" key="4">
    <source>
        <dbReference type="SMART" id="SM00534"/>
    </source>
</evidence>
<dbReference type="Proteomes" id="UP000309872">
    <property type="component" value="Unassembled WGS sequence"/>
</dbReference>
<dbReference type="GO" id="GO:0006298">
    <property type="term" value="P:mismatch repair"/>
    <property type="evidence" value="ECO:0007669"/>
    <property type="project" value="InterPro"/>
</dbReference>
<evidence type="ECO:0000256" key="2">
    <source>
        <dbReference type="ARBA" id="ARBA00022840"/>
    </source>
</evidence>
<dbReference type="Pfam" id="PF05192">
    <property type="entry name" value="MutS_III"/>
    <property type="match status" value="1"/>
</dbReference>